<evidence type="ECO:0000256" key="3">
    <source>
        <dbReference type="ARBA" id="ARBA00022962"/>
    </source>
</evidence>
<comment type="caution">
    <text evidence="6">The sequence shown here is derived from an EMBL/GenBank/DDBJ whole genome shotgun (WGS) entry which is preliminary data.</text>
</comment>
<keyword evidence="2" id="KW-0061">Asparagine biosynthesis</keyword>
<dbReference type="Pfam" id="PF13537">
    <property type="entry name" value="GATase_7"/>
    <property type="match status" value="1"/>
</dbReference>
<evidence type="ECO:0000256" key="2">
    <source>
        <dbReference type="ARBA" id="ARBA00022888"/>
    </source>
</evidence>
<dbReference type="CDD" id="cd01991">
    <property type="entry name" value="Asn_synthase_B_C"/>
    <property type="match status" value="1"/>
</dbReference>
<dbReference type="InterPro" id="IPR029055">
    <property type="entry name" value="Ntn_hydrolases_N"/>
</dbReference>
<dbReference type="InParanoid" id="A0A6L2PAK0"/>
<dbReference type="GO" id="GO:0004066">
    <property type="term" value="F:asparagine synthase (glutamine-hydrolyzing) activity"/>
    <property type="evidence" value="ECO:0007669"/>
    <property type="project" value="InterPro"/>
</dbReference>
<dbReference type="PANTHER" id="PTHR45937">
    <property type="entry name" value="ASPARAGINE SYNTHETASE DOMAIN-CONTAINING PROTEIN 1"/>
    <property type="match status" value="1"/>
</dbReference>
<evidence type="ECO:0000259" key="4">
    <source>
        <dbReference type="Pfam" id="PF00733"/>
    </source>
</evidence>
<gene>
    <name evidence="6" type="ORF">Cfor_06117</name>
</gene>
<proteinExistence type="predicted"/>
<dbReference type="FunCoup" id="A0A6L2PAK0">
    <property type="interactions" value="1198"/>
</dbReference>
<feature type="domain" description="Asparagine synthetase" evidence="4">
    <location>
        <begin position="504"/>
        <end position="558"/>
    </location>
</feature>
<keyword evidence="1" id="KW-0028">Amino-acid biosynthesis</keyword>
<reference evidence="7" key="1">
    <citation type="submission" date="2020-01" db="EMBL/GenBank/DDBJ databases">
        <title>Draft genome sequence of the Termite Coptotermes fromosanus.</title>
        <authorList>
            <person name="Itakura S."/>
            <person name="Yosikawa Y."/>
            <person name="Umezawa K."/>
        </authorList>
    </citation>
    <scope>NUCLEOTIDE SEQUENCE [LARGE SCALE GENOMIC DNA]</scope>
</reference>
<dbReference type="InterPro" id="IPR001962">
    <property type="entry name" value="Asn_synthase"/>
</dbReference>
<dbReference type="SUPFAM" id="SSF52402">
    <property type="entry name" value="Adenine nucleotide alpha hydrolases-like"/>
    <property type="match status" value="1"/>
</dbReference>
<dbReference type="InterPro" id="IPR017932">
    <property type="entry name" value="GATase_2_dom"/>
</dbReference>
<keyword evidence="7" id="KW-1185">Reference proteome</keyword>
<dbReference type="OrthoDB" id="10252281at2759"/>
<sequence length="617" mass="69797">MCGIYCCLKCNKFGESTGLFCEDTVLLRLKEYLKHRGPDAFSEYKINVGCRWLANFAGSVLWMQGPDVTMQPLIDDEYNILLWNGDIFNGSVVNHRKISDTLKISQSFSHINGNEIPVILSSIRGPYAFIYLDIKMQHLYFGRDRLGRHSLLWSSDCEGGLVLTSVGKRNVLDFKEIPAIGIFMVDMNSSDLETITLYPWSDISAETVSNMVGESVLKVEISSETLQSPITMLGESSRKGLVESEYLLSQYYTEVVMGIHDITDVMEDLQADTNIKKSVQKLISLLRDAVRVRVQTHPGFCKECLLCAKHMDMETHINPKPCHHSKIGILFSGGLDSTILAALADEFVPHDEPIDLLNVAFEREKKEGDPKKKQSRKKKHLDFSQDEEDKYLVPDRITGKKASDELKKLYPNRQWNFVQIDVTQEELIRERDRIISDLICPLNTVLDESLGCALWFASRGKGYLVQANGPRIHYSSPTRVLVLGMGADELFGGYRRHRTALNLEGWNGLRNELQLDLSRISTRNLGRDNRIISDHGCQGRLPYLDESLVSYVSSLQPWERCYPKPAFPPGVGDKLLLRLVAWKLGLHYAAGLPKRAFQFGSRIANSKERASDVSSRL</sequence>
<dbReference type="SUPFAM" id="SSF56235">
    <property type="entry name" value="N-terminal nucleophile aminohydrolases (Ntn hydrolases)"/>
    <property type="match status" value="1"/>
</dbReference>
<evidence type="ECO:0000256" key="1">
    <source>
        <dbReference type="ARBA" id="ARBA00022605"/>
    </source>
</evidence>
<evidence type="ECO:0000259" key="5">
    <source>
        <dbReference type="Pfam" id="PF13537"/>
    </source>
</evidence>
<dbReference type="Pfam" id="PF00733">
    <property type="entry name" value="Asn_synthase"/>
    <property type="match status" value="2"/>
</dbReference>
<name>A0A6L2PAK0_COPFO</name>
<evidence type="ECO:0000313" key="7">
    <source>
        <dbReference type="Proteomes" id="UP000502823"/>
    </source>
</evidence>
<feature type="domain" description="Asparagine synthetase" evidence="4">
    <location>
        <begin position="326"/>
        <end position="381"/>
    </location>
</feature>
<dbReference type="InterPro" id="IPR014729">
    <property type="entry name" value="Rossmann-like_a/b/a_fold"/>
</dbReference>
<dbReference type="Gene3D" id="3.60.20.10">
    <property type="entry name" value="Glutamine Phosphoribosylpyrophosphate, subunit 1, domain 1"/>
    <property type="match status" value="1"/>
</dbReference>
<dbReference type="Gene3D" id="3.40.50.620">
    <property type="entry name" value="HUPs"/>
    <property type="match status" value="1"/>
</dbReference>
<evidence type="ECO:0008006" key="8">
    <source>
        <dbReference type="Google" id="ProtNLM"/>
    </source>
</evidence>
<dbReference type="PANTHER" id="PTHR45937:SF1">
    <property type="entry name" value="ASPARAGINE SYNTHETASE DOMAIN-CONTAINING PROTEIN 1"/>
    <property type="match status" value="1"/>
</dbReference>
<dbReference type="InterPro" id="IPR051857">
    <property type="entry name" value="Asn_synthetase_domain"/>
</dbReference>
<dbReference type="Proteomes" id="UP000502823">
    <property type="component" value="Unassembled WGS sequence"/>
</dbReference>
<organism evidence="6 7">
    <name type="scientific">Coptotermes formosanus</name>
    <name type="common">Formosan subterranean termite</name>
    <dbReference type="NCBI Taxonomy" id="36987"/>
    <lineage>
        <taxon>Eukaryota</taxon>
        <taxon>Metazoa</taxon>
        <taxon>Ecdysozoa</taxon>
        <taxon>Arthropoda</taxon>
        <taxon>Hexapoda</taxon>
        <taxon>Insecta</taxon>
        <taxon>Pterygota</taxon>
        <taxon>Neoptera</taxon>
        <taxon>Polyneoptera</taxon>
        <taxon>Dictyoptera</taxon>
        <taxon>Blattodea</taxon>
        <taxon>Blattoidea</taxon>
        <taxon>Termitoidae</taxon>
        <taxon>Rhinotermitidae</taxon>
        <taxon>Coptotermes</taxon>
    </lineage>
</organism>
<accession>A0A6L2PAK0</accession>
<dbReference type="EMBL" id="BLKM01000135">
    <property type="protein sequence ID" value="GFG29371.1"/>
    <property type="molecule type" value="Genomic_DNA"/>
</dbReference>
<evidence type="ECO:0000313" key="6">
    <source>
        <dbReference type="EMBL" id="GFG29371.1"/>
    </source>
</evidence>
<keyword evidence="3" id="KW-0315">Glutamine amidotransferase</keyword>
<dbReference type="AlphaFoldDB" id="A0A6L2PAK0"/>
<dbReference type="GO" id="GO:0006529">
    <property type="term" value="P:asparagine biosynthetic process"/>
    <property type="evidence" value="ECO:0007669"/>
    <property type="project" value="UniProtKB-KW"/>
</dbReference>
<feature type="domain" description="Glutamine amidotransferase type-2" evidence="5">
    <location>
        <begin position="69"/>
        <end position="165"/>
    </location>
</feature>
<protein>
    <recommendedName>
        <fullName evidence="8">Glutamine amidotransferase type-2 domain-containing protein</fullName>
    </recommendedName>
</protein>